<dbReference type="RefSeq" id="WP_220160912.1">
    <property type="nucleotide sequence ID" value="NZ_CP080507.1"/>
</dbReference>
<accession>A0A8F9TU38</accession>
<dbReference type="EMBL" id="CP080507">
    <property type="protein sequence ID" value="QYM77808.1"/>
    <property type="molecule type" value="Genomic_DNA"/>
</dbReference>
<feature type="transmembrane region" description="Helical" evidence="1">
    <location>
        <begin position="212"/>
        <end position="233"/>
    </location>
</feature>
<dbReference type="InterPro" id="IPR011990">
    <property type="entry name" value="TPR-like_helical_dom_sf"/>
</dbReference>
<proteinExistence type="predicted"/>
<evidence type="ECO:0000313" key="3">
    <source>
        <dbReference type="Proteomes" id="UP000825051"/>
    </source>
</evidence>
<feature type="transmembrane region" description="Helical" evidence="1">
    <location>
        <begin position="254"/>
        <end position="280"/>
    </location>
</feature>
<dbReference type="Gene3D" id="1.25.40.10">
    <property type="entry name" value="Tetratricopeptide repeat domain"/>
    <property type="match status" value="1"/>
</dbReference>
<dbReference type="KEGG" id="ole:K0B96_10795"/>
<feature type="transmembrane region" description="Helical" evidence="1">
    <location>
        <begin position="180"/>
        <end position="200"/>
    </location>
</feature>
<feature type="transmembrane region" description="Helical" evidence="1">
    <location>
        <begin position="300"/>
        <end position="317"/>
    </location>
</feature>
<keyword evidence="1" id="KW-1133">Transmembrane helix</keyword>
<dbReference type="AlphaFoldDB" id="A0A8F9TU38"/>
<name>A0A8F9TU38_9BACT</name>
<dbReference type="SMART" id="SM00028">
    <property type="entry name" value="TPR"/>
    <property type="match status" value="3"/>
</dbReference>
<protein>
    <recommendedName>
        <fullName evidence="4">Tetratricopeptide repeat protein</fullName>
    </recommendedName>
</protein>
<sequence length="511" mass="56060">MTSPNSAEIFRRWLLAVAVFAVLIFFFSPCWGAFLLWARVPEMQMMLEVRRGASVLAQVDHLGGPIADPLHRAIQWRLLFPSLGRLLHLPPAILFGLADVGCVLVLGYLIALLRRQGLAWLQCGLAGIALGAASWFFTSTGWLGYWDSWIALALLLVAFADVRQWAWFACVWAPWIDERFVLAAPLALLCRSVLDAAGALPATARFRWRTDLAVPAVLLAAFVVVRLGVLGRYSSSEATISGYMGLRHYLDAPLSRIALGIWDGLRVGWFFAGAGFFLLWKHPASAPAASRAPELIRQGWLLAAAVVLVVGIGLATAQDYSRSMTMVLPASVLGVILLHRLDIGWLTRALWVGACAAVLLPAHHVMNDRVNPIFYLYHELAALHTPPRVAMPELYELRAIHEMERGDTASAQTDLTLAIKLAVNPASPARQRGLLAASQGRWPDALRDFSLAVDHDAQNPESWFMRAQANLALGQTAAARSDFDHALTLAPPGWAARPDVVRFLARLTRTS</sequence>
<reference evidence="2" key="1">
    <citation type="submission" date="2021-08" db="EMBL/GenBank/DDBJ databases">
        <title>Genome of a novel bacterium of the phylum Verrucomicrobia, Oleiharenicola sp. KSB-15.</title>
        <authorList>
            <person name="Chung J.-H."/>
            <person name="Ahn J.-H."/>
            <person name="Yoon Y."/>
            <person name="Kim D.-Y."/>
            <person name="An S.-H."/>
            <person name="Park I."/>
            <person name="Yeon J."/>
        </authorList>
    </citation>
    <scope>NUCLEOTIDE SEQUENCE</scope>
    <source>
        <strain evidence="2">KSB-15</strain>
    </source>
</reference>
<feature type="transmembrane region" description="Helical" evidence="1">
    <location>
        <begin position="118"/>
        <end position="137"/>
    </location>
</feature>
<evidence type="ECO:0000256" key="1">
    <source>
        <dbReference type="SAM" id="Phobius"/>
    </source>
</evidence>
<keyword evidence="1" id="KW-0812">Transmembrane</keyword>
<dbReference type="InterPro" id="IPR019734">
    <property type="entry name" value="TPR_rpt"/>
</dbReference>
<feature type="transmembrane region" description="Helical" evidence="1">
    <location>
        <begin position="149"/>
        <end position="173"/>
    </location>
</feature>
<keyword evidence="3" id="KW-1185">Reference proteome</keyword>
<feature type="transmembrane region" description="Helical" evidence="1">
    <location>
        <begin position="12"/>
        <end position="38"/>
    </location>
</feature>
<evidence type="ECO:0008006" key="4">
    <source>
        <dbReference type="Google" id="ProtNLM"/>
    </source>
</evidence>
<gene>
    <name evidence="2" type="ORF">K0B96_10795</name>
</gene>
<keyword evidence="1" id="KW-0472">Membrane</keyword>
<dbReference type="SUPFAM" id="SSF48452">
    <property type="entry name" value="TPR-like"/>
    <property type="match status" value="1"/>
</dbReference>
<feature type="transmembrane region" description="Helical" evidence="1">
    <location>
        <begin position="92"/>
        <end position="111"/>
    </location>
</feature>
<evidence type="ECO:0000313" key="2">
    <source>
        <dbReference type="EMBL" id="QYM77808.1"/>
    </source>
</evidence>
<dbReference type="Proteomes" id="UP000825051">
    <property type="component" value="Chromosome"/>
</dbReference>
<organism evidence="2 3">
    <name type="scientific">Horticoccus luteus</name>
    <dbReference type="NCBI Taxonomy" id="2862869"/>
    <lineage>
        <taxon>Bacteria</taxon>
        <taxon>Pseudomonadati</taxon>
        <taxon>Verrucomicrobiota</taxon>
        <taxon>Opitutia</taxon>
        <taxon>Opitutales</taxon>
        <taxon>Opitutaceae</taxon>
        <taxon>Horticoccus</taxon>
    </lineage>
</organism>